<proteinExistence type="predicted"/>
<accession>A0A7L4ZEQ1</accession>
<keyword evidence="2" id="KW-1185">Reference proteome</keyword>
<sequence>MDLQADLKWIHQELDTIKDPTIIEAIKDMLKYRKKTASQRISVEQYNKEIDVSIEQIENGKTYTHQQMGERIKQWSEQ</sequence>
<dbReference type="RefSeq" id="WP_160127713.1">
    <property type="nucleotide sequence ID" value="NZ_CP019288.1"/>
</dbReference>
<name>A0A7L4ZEQ1_9FLAO</name>
<protein>
    <submittedName>
        <fullName evidence="1">Uncharacterized protein</fullName>
    </submittedName>
</protein>
<gene>
    <name evidence="1" type="ORF">IMCC3317_02760</name>
</gene>
<dbReference type="EMBL" id="CP019288">
    <property type="protein sequence ID" value="QHI34931.1"/>
    <property type="molecule type" value="Genomic_DNA"/>
</dbReference>
<evidence type="ECO:0000313" key="1">
    <source>
        <dbReference type="EMBL" id="QHI34931.1"/>
    </source>
</evidence>
<dbReference type="KEGG" id="kan:IMCC3317_02760"/>
<evidence type="ECO:0000313" key="2">
    <source>
        <dbReference type="Proteomes" id="UP000464657"/>
    </source>
</evidence>
<reference evidence="1 2" key="1">
    <citation type="journal article" date="2013" name="Int. J. Syst. Evol. Microbiol.">
        <title>Kordia antarctica sp. nov., isolated from Antarctic seawater.</title>
        <authorList>
            <person name="Baek K."/>
            <person name="Choi A."/>
            <person name="Kang I."/>
            <person name="Lee K."/>
            <person name="Cho J.C."/>
        </authorList>
    </citation>
    <scope>NUCLEOTIDE SEQUENCE [LARGE SCALE GENOMIC DNA]</scope>
    <source>
        <strain evidence="1 2">IMCC3317</strain>
    </source>
</reference>
<dbReference type="OrthoDB" id="1202801at2"/>
<organism evidence="1 2">
    <name type="scientific">Kordia antarctica</name>
    <dbReference type="NCBI Taxonomy" id="1218801"/>
    <lineage>
        <taxon>Bacteria</taxon>
        <taxon>Pseudomonadati</taxon>
        <taxon>Bacteroidota</taxon>
        <taxon>Flavobacteriia</taxon>
        <taxon>Flavobacteriales</taxon>
        <taxon>Flavobacteriaceae</taxon>
        <taxon>Kordia</taxon>
    </lineage>
</organism>
<dbReference type="Proteomes" id="UP000464657">
    <property type="component" value="Chromosome"/>
</dbReference>
<dbReference type="AlphaFoldDB" id="A0A7L4ZEQ1"/>